<dbReference type="PROSITE" id="PS00012">
    <property type="entry name" value="PHOSPHOPANTETHEINE"/>
    <property type="match status" value="1"/>
</dbReference>
<dbReference type="PANTHER" id="PTHR45527:SF1">
    <property type="entry name" value="FATTY ACID SYNTHASE"/>
    <property type="match status" value="1"/>
</dbReference>
<dbReference type="PROSITE" id="PS00455">
    <property type="entry name" value="AMP_BINDING"/>
    <property type="match status" value="2"/>
</dbReference>
<evidence type="ECO:0000313" key="5">
    <source>
        <dbReference type="EMBL" id="KAF0692042.1"/>
    </source>
</evidence>
<dbReference type="OrthoDB" id="75981at2759"/>
<dbReference type="InterPro" id="IPR020806">
    <property type="entry name" value="PKS_PP-bd"/>
</dbReference>
<dbReference type="CDD" id="cd19542">
    <property type="entry name" value="CT_NRPS-like"/>
    <property type="match status" value="1"/>
</dbReference>
<dbReference type="Gene3D" id="3.30.559.10">
    <property type="entry name" value="Chloramphenicol acetyltransferase-like domain"/>
    <property type="match status" value="4"/>
</dbReference>
<feature type="domain" description="Carrier" evidence="4">
    <location>
        <begin position="2446"/>
        <end position="2522"/>
    </location>
</feature>
<dbReference type="InterPro" id="IPR001242">
    <property type="entry name" value="Condensation_dom"/>
</dbReference>
<dbReference type="GO" id="GO:0031177">
    <property type="term" value="F:phosphopantetheine binding"/>
    <property type="evidence" value="ECO:0007669"/>
    <property type="project" value="InterPro"/>
</dbReference>
<evidence type="ECO:0000256" key="3">
    <source>
        <dbReference type="ARBA" id="ARBA00022598"/>
    </source>
</evidence>
<dbReference type="Gene3D" id="3.40.50.12780">
    <property type="entry name" value="N-terminal domain of ligase-like"/>
    <property type="match status" value="2"/>
</dbReference>
<dbReference type="Pfam" id="PF00501">
    <property type="entry name" value="AMP-binding"/>
    <property type="match status" value="2"/>
</dbReference>
<dbReference type="Gene3D" id="3.30.300.30">
    <property type="match status" value="2"/>
</dbReference>
<keyword evidence="3" id="KW-0436">Ligase</keyword>
<dbReference type="GO" id="GO:0016874">
    <property type="term" value="F:ligase activity"/>
    <property type="evidence" value="ECO:0007669"/>
    <property type="project" value="UniProtKB-KW"/>
</dbReference>
<dbReference type="NCBIfam" id="TIGR01733">
    <property type="entry name" value="AA-adenyl-dom"/>
    <property type="match status" value="2"/>
</dbReference>
<proteinExistence type="predicted"/>
<dbReference type="InterPro" id="IPR036736">
    <property type="entry name" value="ACP-like_sf"/>
</dbReference>
<reference evidence="5" key="1">
    <citation type="submission" date="2019-06" db="EMBL/GenBank/DDBJ databases">
        <title>Genomics analysis of Aphanomyces spp. identifies a new class of oomycete effector associated with host adaptation.</title>
        <authorList>
            <person name="Gaulin E."/>
        </authorList>
    </citation>
    <scope>NUCLEOTIDE SEQUENCE</scope>
    <source>
        <strain evidence="5">CBS 578.67</strain>
    </source>
</reference>
<comment type="caution">
    <text evidence="5">The sequence shown here is derived from an EMBL/GenBank/DDBJ whole genome shotgun (WGS) entry which is preliminary data.</text>
</comment>
<dbReference type="GO" id="GO:0005737">
    <property type="term" value="C:cytoplasm"/>
    <property type="evidence" value="ECO:0007669"/>
    <property type="project" value="TreeGrafter"/>
</dbReference>
<dbReference type="PANTHER" id="PTHR45527">
    <property type="entry name" value="NONRIBOSOMAL PEPTIDE SYNTHETASE"/>
    <property type="match status" value="1"/>
</dbReference>
<dbReference type="Gene3D" id="1.10.1200.10">
    <property type="entry name" value="ACP-like"/>
    <property type="match status" value="2"/>
</dbReference>
<dbReference type="EMBL" id="VJMH01005990">
    <property type="protein sequence ID" value="KAF0692042.1"/>
    <property type="molecule type" value="Genomic_DNA"/>
</dbReference>
<dbReference type="InterPro" id="IPR000873">
    <property type="entry name" value="AMP-dep_synth/lig_dom"/>
</dbReference>
<dbReference type="InterPro" id="IPR009081">
    <property type="entry name" value="PP-bd_ACP"/>
</dbReference>
<accession>A0A6A4Y632</accession>
<dbReference type="SUPFAM" id="SSF52777">
    <property type="entry name" value="CoA-dependent acyltransferases"/>
    <property type="match status" value="8"/>
</dbReference>
<protein>
    <recommendedName>
        <fullName evidence="4">Carrier domain-containing protein</fullName>
    </recommendedName>
</protein>
<dbReference type="GO" id="GO:0044550">
    <property type="term" value="P:secondary metabolite biosynthetic process"/>
    <property type="evidence" value="ECO:0007669"/>
    <property type="project" value="TreeGrafter"/>
</dbReference>
<dbReference type="InterPro" id="IPR010071">
    <property type="entry name" value="AA_adenyl_dom"/>
</dbReference>
<dbReference type="Pfam" id="PF00668">
    <property type="entry name" value="Condensation"/>
    <property type="match status" value="4"/>
</dbReference>
<keyword evidence="2" id="KW-0597">Phosphoprotein</keyword>
<dbReference type="InterPro" id="IPR042099">
    <property type="entry name" value="ANL_N_sf"/>
</dbReference>
<dbReference type="SUPFAM" id="SSF56801">
    <property type="entry name" value="Acetyl-CoA synthetase-like"/>
    <property type="match status" value="2"/>
</dbReference>
<organism evidence="5">
    <name type="scientific">Aphanomyces stellatus</name>
    <dbReference type="NCBI Taxonomy" id="120398"/>
    <lineage>
        <taxon>Eukaryota</taxon>
        <taxon>Sar</taxon>
        <taxon>Stramenopiles</taxon>
        <taxon>Oomycota</taxon>
        <taxon>Saprolegniomycetes</taxon>
        <taxon>Saprolegniales</taxon>
        <taxon>Verrucalvaceae</taxon>
        <taxon>Aphanomyces</taxon>
    </lineage>
</organism>
<dbReference type="Pfam" id="PF00550">
    <property type="entry name" value="PP-binding"/>
    <property type="match status" value="2"/>
</dbReference>
<dbReference type="GO" id="GO:0043041">
    <property type="term" value="P:amino acid activation for nonribosomal peptide biosynthetic process"/>
    <property type="evidence" value="ECO:0007669"/>
    <property type="project" value="TreeGrafter"/>
</dbReference>
<dbReference type="InterPro" id="IPR006162">
    <property type="entry name" value="Ppantetheine_attach_site"/>
</dbReference>
<dbReference type="InterPro" id="IPR020845">
    <property type="entry name" value="AMP-binding_CS"/>
</dbReference>
<name>A0A6A4Y632_9STRA</name>
<keyword evidence="1" id="KW-0596">Phosphopantetheine</keyword>
<dbReference type="PROSITE" id="PS50075">
    <property type="entry name" value="CARRIER"/>
    <property type="match status" value="2"/>
</dbReference>
<gene>
    <name evidence="5" type="ORF">As57867_016763</name>
</gene>
<evidence type="ECO:0000259" key="4">
    <source>
        <dbReference type="PROSITE" id="PS50075"/>
    </source>
</evidence>
<feature type="non-terminal residue" evidence="5">
    <location>
        <position position="3028"/>
    </location>
</feature>
<dbReference type="CDD" id="cd05930">
    <property type="entry name" value="A_NRPS"/>
    <property type="match status" value="2"/>
</dbReference>
<dbReference type="SMART" id="SM00823">
    <property type="entry name" value="PKS_PP"/>
    <property type="match status" value="2"/>
</dbReference>
<dbReference type="SUPFAM" id="SSF47336">
    <property type="entry name" value="ACP-like"/>
    <property type="match status" value="2"/>
</dbReference>
<dbReference type="Gene3D" id="3.30.559.30">
    <property type="entry name" value="Nonribosomal peptide synthetase, condensation domain"/>
    <property type="match status" value="4"/>
</dbReference>
<dbReference type="InterPro" id="IPR023213">
    <property type="entry name" value="CAT-like_dom_sf"/>
</dbReference>
<feature type="domain" description="Carrier" evidence="4">
    <location>
        <begin position="1424"/>
        <end position="1500"/>
    </location>
</feature>
<sequence>MKYPTLESMARMTKCAPIVHSNASNDSVSGAIPLTPIQHLNFKHPWENVNYWNLSMTLLCRQNIGLDALKAAVSRLENHHDMLRTRFQNDADSGWTQHVLEASLDVPPNVELICIASFDDLEEAVLQKERSLNLVSGPVYAVTVFETTDNIQYLQFTLHHTIADLVSWRILLDDLQRVLQNGMLSSKTTSFKEWSKKLSKKALEWDPSPWLDYMGNDITPPFDRCRGQTHKYQVRLDANITMTLDSANTAYGTNIQELALAALAESFAHVRESSGFDDRHLYLMMEGHGRESWDTSLDVSSTVGWFTCEYPLVLAGMNNISTLVRQVKQKLRGVPEKGLSYGAIKYLLPKSKDTEQIHLHKRHNISFNYAGRFQELNKDDNLFGEVDGLYVPQHEEGEAEFCPGSIGLSHLDDTLVLDISVPDWILTRDEVDAWGDLWCEWMTRIRDHCLDTETIGGRTLSDVPLLGSTLVVHSVEAELMSTLHLRPLDVEDIYPITPLQSGILSAMIRDPAEYVIQLVFDICGNFSFSQLKTCWQQMANETPLLRTVFASTLHGIYQAVTKYDLSEWFTSDGIWSPGDLDGMTKSFLNRDRERGFTLAAKSFHRFFGVRVLDGRTRVIWTHHHSLMDGWSLPMLMDKLLAKCYGEQHKIAFVPFKDQVEWLSRQPFEPSRLFWARALENANQRVSLALPTPLTQENRTDLAKHKTILHSLHLPELGTVCKKLEVTESSVFRTAWAILLQQYTRSDYVVFGSVVSGRDTDLDGVERIVGILINTVPIQAHVTRSSLVVDLIGAVHNFSMDLAQHSHCHLVDVKRWANIAAEVDLFDSILVYENYPVSDIDRSINRSFTIDIQGAEEYVDSSIGVIVSPTTNGFQISISYRACEIDGTVMEYLMDRFIYILISLSTASVYVKTIADLDSPTMKEKSLVRLSCFGPIVPLPYELLHQAFEERSKKHPDARAIEFEGEWLSYAELNTQASILACELATMGICVGSRVAVMMERCLEFPIGLLAVLKVGASMMPLDVTFPQDRLAFMLLDADVAAIITTTLNVGRVVNNLMLKIPCVCVNAKVVSSTSHMFEPSNQQFATRENEAYIVYTSGSTGKPKGVPVLHKGAVNVISYHHEGLQLGEGIRMLQFKAIGFDGCQWDMWKALSTGATLVLRGNNVLEVMSTVDVVSITTTGLSHLGDPKNYPRLKVVAQGGESMPSSLKNLWSPHVCLLNCYGPSECAIETHVTKLQIQSAISVGRVIPNVNCYVLDNFQHTVPLGVIGEIYLGGICVSPGYINLPDQTSQRFLNDPFVGSGRMYRTGDLGRLLPNGDFEILGRQDSQVKLKGYRIELEEVAEAMMQHPLVISAAAIVKDNSHLVGYFSPATVSADELQEIVAGLLPVYMVPAVWVGLDTMPQNSNGKIDKNALEKLDIVADSEELQTDVEARMAAVWAQVLEIDVRSIGRQSSFFALGGDSISVIKVVAACKDAGLAISASQLLKGMVLWRAASFVEEEAEYTWPYASVSDQVIESISKEWLEPKNWGDCDIYPVTPLQAGMIFETTKNPSAYILQSTMALETHDAKKVKIAFKTLVAMREILRTTFATSPSGIYQIIHCDSVEFEVAEVFSPVIEEFLSVDSTRGFEIGAKFFVRMTIVTTETATYAVLSIHHALYDGWSISMLTKDLMDVLNNEKAINRPSFRTVVDYIEAQNKHDTKEYWVSYLSGISVTPIGQSNLNCSAHENVGALRMEFKTPLSNIAKRVQRVGVTVAEFAKLAWAITLRKYTRQDDVIFGQVLSNRDIHVKDVDKILGPLISTVPWRVHFNDSLSLISLFEAAHSDRGSMPTYSHASITDFKRWGGIEGDLFDTIFVYQNLPHEAIDRTSPSFSFVQSQNSIHSNEFTYELIVEPNDTQITARALYKPSMLSWTQARYILDEFENTLDQLYTLVELNDIPVSTLWKLSPTQTQLIEAASIGPVVPLPYELLHHAFEEWAQNCPDVTAVEFVDKSLSYGELNAQANALASLLADKCRSIGSRVAVIMDRCLEFPIGLLATLKIGASMMPLDASFPQNRVKYFVLDGQADVVVTTEKYRNLIGDMKIDIPVVYIDCQIIPQLHFNTSGRHMATREDEAFVVYTSGSTGKPKGVPVLHKGAVNVVANSAAKANIKQGTRVMQFMAIGFDACQWETWKTISNGATLVLRHEVVDDSLSTIDVLMCTPTALSLMGHPSAYPNLKSVCVAGEAISSQLKDLWCPSVCFMNVYGPTECSIATHFVELTAKSLVTVGPALPNVSCYILDNRQRSVPVGCVGEICLGGICVAPGYINMPEETNLRFVDDQFIPGGKMFRTGDLGRLLPNGHFEVLGRQDSQVKLKGYRIELDEVAETITSHPGVVTAAVIVKDNTHLVGYFTPANVDVASLRMFVASQLPIYMQPAVWVGLEVMPQNSNGKIDKKALNEYTIDTQVDVLETNTEIQLANIWAQVLGSNVSEIGRHTSFFSLGGDSITAIRMVAKAKQVGLILTGAIAMKYPTLESMARMTKCAPIVHSNASNDSVSGAIPLTPIQHLNFKHPWENVNYWNLSMTLLCRQNIGLDALKAAVSRLENHHDMLRTRFQNDADSGWTQHVLEASLDVPPNVELICIASFDDLEEAVLQKERSLNLVSGPVYAVTVFETTDNIQYLQFTLHHTIADLVSWRILLDDLQRVLQNGMLSSKTTSFKEWSKKLSKKALEWDPSPWLDYMGNDITPPFDRCRGQTHKYQVRLDANITMTLDSANTAYGTNIQELALAALAESFAHVRESSGFDDRHLYLMMEGHGRESWDTSLDVSSTVGWFTCEYPLVLAGMNNISTLVRQVKQKLRGVPEKGLSYGAIKYLLPKSKDTEQIHLHKRHNISFNYAGRFQELNKDDNLFGEVDGLYVPQHEEGEAEFCPGSIGLSHLDDTLVLDISVPDWILTRDEVDAWGDLWCEWMTRIRDHCLDTETIGGRTLSDVPLLGSTLVVHSVEAELMSTLHLRPLDVEDIYPITPLQSGILSAMIRDPAEYVIQLVFDIC</sequence>
<evidence type="ECO:0000256" key="2">
    <source>
        <dbReference type="ARBA" id="ARBA00022553"/>
    </source>
</evidence>
<evidence type="ECO:0000256" key="1">
    <source>
        <dbReference type="ARBA" id="ARBA00022450"/>
    </source>
</evidence>
<dbReference type="InterPro" id="IPR045851">
    <property type="entry name" value="AMP-bd_C_sf"/>
</dbReference>